<feature type="region of interest" description="Disordered" evidence="1">
    <location>
        <begin position="1"/>
        <end position="20"/>
    </location>
</feature>
<reference evidence="2" key="1">
    <citation type="journal article" date="2023" name="Mol. Phylogenet. Evol.">
        <title>Genome-scale phylogeny and comparative genomics of the fungal order Sordariales.</title>
        <authorList>
            <person name="Hensen N."/>
            <person name="Bonometti L."/>
            <person name="Westerberg I."/>
            <person name="Brannstrom I.O."/>
            <person name="Guillou S."/>
            <person name="Cros-Aarteil S."/>
            <person name="Calhoun S."/>
            <person name="Haridas S."/>
            <person name="Kuo A."/>
            <person name="Mondo S."/>
            <person name="Pangilinan J."/>
            <person name="Riley R."/>
            <person name="LaButti K."/>
            <person name="Andreopoulos B."/>
            <person name="Lipzen A."/>
            <person name="Chen C."/>
            <person name="Yan M."/>
            <person name="Daum C."/>
            <person name="Ng V."/>
            <person name="Clum A."/>
            <person name="Steindorff A."/>
            <person name="Ohm R.A."/>
            <person name="Martin F."/>
            <person name="Silar P."/>
            <person name="Natvig D.O."/>
            <person name="Lalanne C."/>
            <person name="Gautier V."/>
            <person name="Ament-Velasquez S.L."/>
            <person name="Kruys A."/>
            <person name="Hutchinson M.I."/>
            <person name="Powell A.J."/>
            <person name="Barry K."/>
            <person name="Miller A.N."/>
            <person name="Grigoriev I.V."/>
            <person name="Debuchy R."/>
            <person name="Gladieux P."/>
            <person name="Hiltunen Thoren M."/>
            <person name="Johannesson H."/>
        </authorList>
    </citation>
    <scope>NUCLEOTIDE SEQUENCE</scope>
    <source>
        <strain evidence="2">CBS 232.78</strain>
    </source>
</reference>
<sequence length="483" mass="54693">MATEINDPPNGAENKDAKQLKMPADIVTERHMKTLDAFVTKLNDAAQDVMKASRIYNRVACLVTYWAEGDRPYLKEHGTRLWDVLKNDYGFEAGDKPFEIPKDKSTRALYKAVDEAVFDSDISSKTERNLFIMYYGGHATENGDWQPKVKSRVSAEWSPCQGLLADADCDLLFLFDCCYGGAMIESKREWKQRCEMLSSAAPSNEASGVEEESFTYGLVEELRRERRMHNGCDIVTLHSLLNSTRSRDVYRLNSDPWYWMPLSRKRGMAAVSLHPMHRVGNNTGPLSANGLTPAQRQSLSDARMLLKVSFSNPSDRPLLEEWKQFLRNRPDNILDVDFYVRTETKLHAVFETHSNTAVMSIPLWLWDLLEPHPAIQAISVVRSHNLVEPPPGPSDTAEEIEVSHRTAVTPPPLEMTGAGRRRLKEKTGGISLATFLSDWATPKVSVTKTVKATMRPPYDEEWMRKLNETGPSFSQMKKKLVPV</sequence>
<accession>A0AAE0KDL9</accession>
<evidence type="ECO:0000313" key="2">
    <source>
        <dbReference type="EMBL" id="KAK3374778.1"/>
    </source>
</evidence>
<evidence type="ECO:0000256" key="1">
    <source>
        <dbReference type="SAM" id="MobiDB-lite"/>
    </source>
</evidence>
<comment type="caution">
    <text evidence="2">The sequence shown here is derived from an EMBL/GenBank/DDBJ whole genome shotgun (WGS) entry which is preliminary data.</text>
</comment>
<reference evidence="2" key="2">
    <citation type="submission" date="2023-06" db="EMBL/GenBank/DDBJ databases">
        <authorList>
            <consortium name="Lawrence Berkeley National Laboratory"/>
            <person name="Haridas S."/>
            <person name="Hensen N."/>
            <person name="Bonometti L."/>
            <person name="Westerberg I."/>
            <person name="Brannstrom I.O."/>
            <person name="Guillou S."/>
            <person name="Cros-Aarteil S."/>
            <person name="Calhoun S."/>
            <person name="Kuo A."/>
            <person name="Mondo S."/>
            <person name="Pangilinan J."/>
            <person name="Riley R."/>
            <person name="LaButti K."/>
            <person name="Andreopoulos B."/>
            <person name="Lipzen A."/>
            <person name="Chen C."/>
            <person name="Yanf M."/>
            <person name="Daum C."/>
            <person name="Ng V."/>
            <person name="Clum A."/>
            <person name="Steindorff A."/>
            <person name="Ohm R."/>
            <person name="Martin F."/>
            <person name="Silar P."/>
            <person name="Natvig D."/>
            <person name="Lalanne C."/>
            <person name="Gautier V."/>
            <person name="Ament-velasquez S.L."/>
            <person name="Kruys A."/>
            <person name="Hutchinson M.I."/>
            <person name="Powell A.J."/>
            <person name="Barry K."/>
            <person name="Miller A.N."/>
            <person name="Grigoriev I.V."/>
            <person name="Debuchy R."/>
            <person name="Gladieux P."/>
            <person name="Thoren M.H."/>
            <person name="Johannesson H."/>
        </authorList>
    </citation>
    <scope>NUCLEOTIDE SEQUENCE</scope>
    <source>
        <strain evidence="2">CBS 232.78</strain>
    </source>
</reference>
<gene>
    <name evidence="2" type="ORF">B0H63DRAFT_256209</name>
</gene>
<dbReference type="EMBL" id="JAULSW010000007">
    <property type="protein sequence ID" value="KAK3374778.1"/>
    <property type="molecule type" value="Genomic_DNA"/>
</dbReference>
<keyword evidence="3" id="KW-1185">Reference proteome</keyword>
<dbReference type="Proteomes" id="UP001285441">
    <property type="component" value="Unassembled WGS sequence"/>
</dbReference>
<name>A0AAE0KDL9_9PEZI</name>
<dbReference type="AlphaFoldDB" id="A0AAE0KDL9"/>
<organism evidence="2 3">
    <name type="scientific">Podospora didyma</name>
    <dbReference type="NCBI Taxonomy" id="330526"/>
    <lineage>
        <taxon>Eukaryota</taxon>
        <taxon>Fungi</taxon>
        <taxon>Dikarya</taxon>
        <taxon>Ascomycota</taxon>
        <taxon>Pezizomycotina</taxon>
        <taxon>Sordariomycetes</taxon>
        <taxon>Sordariomycetidae</taxon>
        <taxon>Sordariales</taxon>
        <taxon>Podosporaceae</taxon>
        <taxon>Podospora</taxon>
    </lineage>
</organism>
<protein>
    <submittedName>
        <fullName evidence="2">Uncharacterized protein</fullName>
    </submittedName>
</protein>
<evidence type="ECO:0000313" key="3">
    <source>
        <dbReference type="Proteomes" id="UP001285441"/>
    </source>
</evidence>
<proteinExistence type="predicted"/>